<sequence>MFIAPSKLRHPFALTTSLLCVMILLVLCSCGTPHKTYNYENFTKNLSGTGTQAGEEFYTFNSGASFSLKWTSLAASDSTESSASPVSIYADLRGPYATMDAMKKAMTPQGVTGTIVKSMPVIQTDDWTNKTYQYDFQLDKNLKAGFYILSQKVNSAHATLTYNSEIRIGA</sequence>
<dbReference type="PROSITE" id="PS51257">
    <property type="entry name" value="PROKAR_LIPOPROTEIN"/>
    <property type="match status" value="1"/>
</dbReference>
<dbReference type="AlphaFoldDB" id="A0A5A5TD92"/>
<protein>
    <recommendedName>
        <fullName evidence="3">Lipoprotein</fullName>
    </recommendedName>
</protein>
<name>A0A5A5TD92_9CHLR</name>
<evidence type="ECO:0008006" key="3">
    <source>
        <dbReference type="Google" id="ProtNLM"/>
    </source>
</evidence>
<gene>
    <name evidence="1" type="ORF">KDI_28810</name>
</gene>
<accession>A0A5A5TD92</accession>
<dbReference type="RefSeq" id="WP_149402261.1">
    <property type="nucleotide sequence ID" value="NZ_BIXY01000040.1"/>
</dbReference>
<dbReference type="Proteomes" id="UP000322530">
    <property type="component" value="Unassembled WGS sequence"/>
</dbReference>
<keyword evidence="2" id="KW-1185">Reference proteome</keyword>
<evidence type="ECO:0000313" key="2">
    <source>
        <dbReference type="Proteomes" id="UP000322530"/>
    </source>
</evidence>
<dbReference type="EMBL" id="BIXY01000040">
    <property type="protein sequence ID" value="GCF09317.1"/>
    <property type="molecule type" value="Genomic_DNA"/>
</dbReference>
<evidence type="ECO:0000313" key="1">
    <source>
        <dbReference type="EMBL" id="GCF09317.1"/>
    </source>
</evidence>
<reference evidence="1 2" key="1">
    <citation type="submission" date="2019-01" db="EMBL/GenBank/DDBJ databases">
        <title>Draft genome sequence of Dictyobacter sp. Uno17.</title>
        <authorList>
            <person name="Wang C.M."/>
            <person name="Zheng Y."/>
            <person name="Sakai Y."/>
            <person name="Abe K."/>
            <person name="Yokota A."/>
            <person name="Yabe S."/>
        </authorList>
    </citation>
    <scope>NUCLEOTIDE SEQUENCE [LARGE SCALE GENOMIC DNA]</scope>
    <source>
        <strain evidence="1 2">Uno17</strain>
    </source>
</reference>
<comment type="caution">
    <text evidence="1">The sequence shown here is derived from an EMBL/GenBank/DDBJ whole genome shotgun (WGS) entry which is preliminary data.</text>
</comment>
<organism evidence="1 2">
    <name type="scientific">Dictyobacter arantiisoli</name>
    <dbReference type="NCBI Taxonomy" id="2014874"/>
    <lineage>
        <taxon>Bacteria</taxon>
        <taxon>Bacillati</taxon>
        <taxon>Chloroflexota</taxon>
        <taxon>Ktedonobacteria</taxon>
        <taxon>Ktedonobacterales</taxon>
        <taxon>Dictyobacteraceae</taxon>
        <taxon>Dictyobacter</taxon>
    </lineage>
</organism>
<proteinExistence type="predicted"/>